<protein>
    <submittedName>
        <fullName evidence="2">Uncharacterized protein</fullName>
    </submittedName>
</protein>
<reference evidence="2" key="1">
    <citation type="submission" date="2023-05" db="EMBL/GenBank/DDBJ databases">
        <title>Nepenthes gracilis genome sequencing.</title>
        <authorList>
            <person name="Fukushima K."/>
        </authorList>
    </citation>
    <scope>NUCLEOTIDE SEQUENCE</scope>
    <source>
        <strain evidence="2">SING2019-196</strain>
    </source>
</reference>
<comment type="caution">
    <text evidence="2">The sequence shown here is derived from an EMBL/GenBank/DDBJ whole genome shotgun (WGS) entry which is preliminary data.</text>
</comment>
<dbReference type="AlphaFoldDB" id="A0AAD3XKB2"/>
<feature type="region of interest" description="Disordered" evidence="1">
    <location>
        <begin position="1"/>
        <end position="28"/>
    </location>
</feature>
<evidence type="ECO:0000256" key="1">
    <source>
        <dbReference type="SAM" id="MobiDB-lite"/>
    </source>
</evidence>
<evidence type="ECO:0000313" key="3">
    <source>
        <dbReference type="Proteomes" id="UP001279734"/>
    </source>
</evidence>
<accession>A0AAD3XKB2</accession>
<gene>
    <name evidence="2" type="ORF">Nepgr_009400</name>
</gene>
<organism evidence="2 3">
    <name type="scientific">Nepenthes gracilis</name>
    <name type="common">Slender pitcher plant</name>
    <dbReference type="NCBI Taxonomy" id="150966"/>
    <lineage>
        <taxon>Eukaryota</taxon>
        <taxon>Viridiplantae</taxon>
        <taxon>Streptophyta</taxon>
        <taxon>Embryophyta</taxon>
        <taxon>Tracheophyta</taxon>
        <taxon>Spermatophyta</taxon>
        <taxon>Magnoliopsida</taxon>
        <taxon>eudicotyledons</taxon>
        <taxon>Gunneridae</taxon>
        <taxon>Pentapetalae</taxon>
        <taxon>Caryophyllales</taxon>
        <taxon>Nepenthaceae</taxon>
        <taxon>Nepenthes</taxon>
    </lineage>
</organism>
<dbReference type="Proteomes" id="UP001279734">
    <property type="component" value="Unassembled WGS sequence"/>
</dbReference>
<evidence type="ECO:0000313" key="2">
    <source>
        <dbReference type="EMBL" id="GMH07560.1"/>
    </source>
</evidence>
<dbReference type="EMBL" id="BSYO01000007">
    <property type="protein sequence ID" value="GMH07560.1"/>
    <property type="molecule type" value="Genomic_DNA"/>
</dbReference>
<name>A0AAD3XKB2_NEPGR</name>
<sequence length="137" mass="14907">MSSYEPLMPTRPIMDEDPLDAQGRPHGHGDRRISLLMAMPQNRLTHAEVVVCEVWCPVDVAHLPGMADDCSLPNLVAVGLVSCDVAHLPGMDELCDRYAVSCLAGIEFGCLSGHCRLMFLRSAHNADLPKSVCILPD</sequence>
<proteinExistence type="predicted"/>
<keyword evidence="3" id="KW-1185">Reference proteome</keyword>